<dbReference type="EMBL" id="JADCNL010000008">
    <property type="protein sequence ID" value="KAG0469603.1"/>
    <property type="molecule type" value="Genomic_DNA"/>
</dbReference>
<dbReference type="InterPro" id="IPR027483">
    <property type="entry name" value="PInositol-4-P-4/5-kinase_C_sf"/>
</dbReference>
<dbReference type="Gene3D" id="3.30.810.10">
    <property type="entry name" value="2-Layer Sandwich"/>
    <property type="match status" value="1"/>
</dbReference>
<gene>
    <name evidence="3" type="ORF">HPP92_016303</name>
</gene>
<dbReference type="PANTHER" id="PTHR23086:SF114">
    <property type="entry name" value="PHOSPHATIDYLINOSITOL 4-PHOSPHATE 5-KINASE 3"/>
    <property type="match status" value="1"/>
</dbReference>
<evidence type="ECO:0000256" key="1">
    <source>
        <dbReference type="ARBA" id="ARBA00012172"/>
    </source>
</evidence>
<dbReference type="InterPro" id="IPR023610">
    <property type="entry name" value="PInositol-4/5-P-5/4-kinase"/>
</dbReference>
<proteinExistence type="predicted"/>
<dbReference type="Pfam" id="PF01504">
    <property type="entry name" value="PIP5K"/>
    <property type="match status" value="1"/>
</dbReference>
<dbReference type="Proteomes" id="UP000636800">
    <property type="component" value="Unassembled WGS sequence"/>
</dbReference>
<dbReference type="OrthoDB" id="780646at2759"/>
<dbReference type="PANTHER" id="PTHR23086">
    <property type="entry name" value="PHOSPHATIDYLINOSITOL-4-PHOSPHATE 5-KINASE"/>
    <property type="match status" value="1"/>
</dbReference>
<dbReference type="InterPro" id="IPR002498">
    <property type="entry name" value="PInositol-4-P-4/5-kinase_core"/>
</dbReference>
<keyword evidence="4" id="KW-1185">Reference proteome</keyword>
<dbReference type="GO" id="GO:0005886">
    <property type="term" value="C:plasma membrane"/>
    <property type="evidence" value="ECO:0007669"/>
    <property type="project" value="TreeGrafter"/>
</dbReference>
<reference evidence="3 4" key="1">
    <citation type="journal article" date="2020" name="Nat. Food">
        <title>A phased Vanilla planifolia genome enables genetic improvement of flavour and production.</title>
        <authorList>
            <person name="Hasing T."/>
            <person name="Tang H."/>
            <person name="Brym M."/>
            <person name="Khazi F."/>
            <person name="Huang T."/>
            <person name="Chambers A.H."/>
        </authorList>
    </citation>
    <scope>NUCLEOTIDE SEQUENCE [LARGE SCALE GENOMIC DNA]</scope>
    <source>
        <tissue evidence="3">Leaf</tissue>
    </source>
</reference>
<name>A0A835QDU8_VANPL</name>
<dbReference type="SUPFAM" id="SSF56104">
    <property type="entry name" value="SAICAR synthase-like"/>
    <property type="match status" value="1"/>
</dbReference>
<organism evidence="3 4">
    <name type="scientific">Vanilla planifolia</name>
    <name type="common">Vanilla</name>
    <dbReference type="NCBI Taxonomy" id="51239"/>
    <lineage>
        <taxon>Eukaryota</taxon>
        <taxon>Viridiplantae</taxon>
        <taxon>Streptophyta</taxon>
        <taxon>Embryophyta</taxon>
        <taxon>Tracheophyta</taxon>
        <taxon>Spermatophyta</taxon>
        <taxon>Magnoliopsida</taxon>
        <taxon>Liliopsida</taxon>
        <taxon>Asparagales</taxon>
        <taxon>Orchidaceae</taxon>
        <taxon>Vanilloideae</taxon>
        <taxon>Vanilleae</taxon>
        <taxon>Vanilla</taxon>
    </lineage>
</organism>
<accession>A0A835QDU8</accession>
<dbReference type="AlphaFoldDB" id="A0A835QDU8"/>
<protein>
    <recommendedName>
        <fullName evidence="1">1-phosphatidylinositol-4-phosphate 5-kinase</fullName>
        <ecNumber evidence="1">2.7.1.68</ecNumber>
    </recommendedName>
</protein>
<evidence type="ECO:0000313" key="3">
    <source>
        <dbReference type="EMBL" id="KAG0469603.1"/>
    </source>
</evidence>
<dbReference type="GO" id="GO:0016308">
    <property type="term" value="F:1-phosphatidylinositol-4-phosphate 5-kinase activity"/>
    <property type="evidence" value="ECO:0007669"/>
    <property type="project" value="UniProtKB-EC"/>
</dbReference>
<dbReference type="EC" id="2.7.1.68" evidence="1"/>
<feature type="domain" description="PIPK" evidence="2">
    <location>
        <begin position="1"/>
        <end position="129"/>
    </location>
</feature>
<sequence length="142" mass="15906">MDYSFLVGLHFGDELSTSSEGSCTSSSQGVPNLYDSFEHHESMDEPCLLDSTSRCPKIEYDKKNFWNRMQISLGMNIQPGPNKCFLMEEDSVLGQMVAKSMSKKLEHAYKSSQVDPTSISAVDPKLYSRDSAISSRVFVEDD</sequence>
<evidence type="ECO:0000313" key="4">
    <source>
        <dbReference type="Proteomes" id="UP000636800"/>
    </source>
</evidence>
<dbReference type="GO" id="GO:0046854">
    <property type="term" value="P:phosphatidylinositol phosphate biosynthetic process"/>
    <property type="evidence" value="ECO:0007669"/>
    <property type="project" value="TreeGrafter"/>
</dbReference>
<comment type="caution">
    <text evidence="3">The sequence shown here is derived from an EMBL/GenBank/DDBJ whole genome shotgun (WGS) entry which is preliminary data.</text>
</comment>
<evidence type="ECO:0000259" key="2">
    <source>
        <dbReference type="Pfam" id="PF01504"/>
    </source>
</evidence>